<evidence type="ECO:0000313" key="3">
    <source>
        <dbReference type="Proteomes" id="UP000077755"/>
    </source>
</evidence>
<proteinExistence type="predicted"/>
<reference evidence="2" key="2">
    <citation type="submission" date="2022-03" db="EMBL/GenBank/DDBJ databases">
        <title>Draft title - Genomic analysis of global carrot germplasm unveils the trajectory of domestication and the origin of high carotenoid orange carrot.</title>
        <authorList>
            <person name="Iorizzo M."/>
            <person name="Ellison S."/>
            <person name="Senalik D."/>
            <person name="Macko-Podgorni A."/>
            <person name="Grzebelus D."/>
            <person name="Bostan H."/>
            <person name="Rolling W."/>
            <person name="Curaba J."/>
            <person name="Simon P."/>
        </authorList>
    </citation>
    <scope>NUCLEOTIDE SEQUENCE</scope>
    <source>
        <tissue evidence="2">Leaf</tissue>
    </source>
</reference>
<accession>A0A161Y4S1</accession>
<dbReference type="EMBL" id="CP093344">
    <property type="protein sequence ID" value="WOG86488.1"/>
    <property type="molecule type" value="Genomic_DNA"/>
</dbReference>
<feature type="region of interest" description="Disordered" evidence="1">
    <location>
        <begin position="1"/>
        <end position="34"/>
    </location>
</feature>
<evidence type="ECO:0000313" key="2">
    <source>
        <dbReference type="EMBL" id="WOG86488.1"/>
    </source>
</evidence>
<evidence type="ECO:0000256" key="1">
    <source>
        <dbReference type="SAM" id="MobiDB-lite"/>
    </source>
</evidence>
<gene>
    <name evidence="2" type="ORF">DCAR_0205698</name>
</gene>
<protein>
    <submittedName>
        <fullName evidence="2">Uncharacterized protein</fullName>
    </submittedName>
</protein>
<dbReference type="AlphaFoldDB" id="A0A161Y4S1"/>
<reference evidence="2" key="1">
    <citation type="journal article" date="2016" name="Nat. Genet.">
        <title>A high-quality carrot genome assembly provides new insights into carotenoid accumulation and asterid genome evolution.</title>
        <authorList>
            <person name="Iorizzo M."/>
            <person name="Ellison S."/>
            <person name="Senalik D."/>
            <person name="Zeng P."/>
            <person name="Satapoomin P."/>
            <person name="Huang J."/>
            <person name="Bowman M."/>
            <person name="Iovene M."/>
            <person name="Sanseverino W."/>
            <person name="Cavagnaro P."/>
            <person name="Yildiz M."/>
            <person name="Macko-Podgorni A."/>
            <person name="Moranska E."/>
            <person name="Grzebelus E."/>
            <person name="Grzebelus D."/>
            <person name="Ashrafi H."/>
            <person name="Zheng Z."/>
            <person name="Cheng S."/>
            <person name="Spooner D."/>
            <person name="Van Deynze A."/>
            <person name="Simon P."/>
        </authorList>
    </citation>
    <scope>NUCLEOTIDE SEQUENCE</scope>
    <source>
        <tissue evidence="2">Leaf</tissue>
    </source>
</reference>
<organism evidence="2 3">
    <name type="scientific">Daucus carota subsp. sativus</name>
    <name type="common">Carrot</name>
    <dbReference type="NCBI Taxonomy" id="79200"/>
    <lineage>
        <taxon>Eukaryota</taxon>
        <taxon>Viridiplantae</taxon>
        <taxon>Streptophyta</taxon>
        <taxon>Embryophyta</taxon>
        <taxon>Tracheophyta</taxon>
        <taxon>Spermatophyta</taxon>
        <taxon>Magnoliopsida</taxon>
        <taxon>eudicotyledons</taxon>
        <taxon>Gunneridae</taxon>
        <taxon>Pentapetalae</taxon>
        <taxon>asterids</taxon>
        <taxon>campanulids</taxon>
        <taxon>Apiales</taxon>
        <taxon>Apiaceae</taxon>
        <taxon>Apioideae</taxon>
        <taxon>Scandiceae</taxon>
        <taxon>Daucinae</taxon>
        <taxon>Daucus</taxon>
        <taxon>Daucus sect. Daucus</taxon>
    </lineage>
</organism>
<keyword evidence="3" id="KW-1185">Reference proteome</keyword>
<dbReference type="Proteomes" id="UP000077755">
    <property type="component" value="Chromosome 2"/>
</dbReference>
<name>A0A161Y4S1_DAUCS</name>
<sequence>MENHEDVEHLISTMNGKPLSPLTTEPSKGQNEESKMAAIIHPSEEMVATMLNNLFLKAVKNETL</sequence>
<dbReference type="Gramene" id="KZN04277">
    <property type="protein sequence ID" value="KZN04277"/>
    <property type="gene ID" value="DCAR_005081"/>
</dbReference>